<evidence type="ECO:0000313" key="1">
    <source>
        <dbReference type="EMBL" id="AAS66447.1"/>
    </source>
</evidence>
<name>Q6Q2U1_MESAU</name>
<sequence>MKVKCSNLKLNIKVRTQQCSRLDFILYLFCLGFECL</sequence>
<dbReference type="EMBL" id="AY563176">
    <property type="protein sequence ID" value="AAS66447.1"/>
    <property type="molecule type" value="mRNA"/>
</dbReference>
<protein>
    <submittedName>
        <fullName evidence="1">Enthoprotin-like polypeptide</fullName>
    </submittedName>
</protein>
<dbReference type="AlphaFoldDB" id="Q6Q2U1"/>
<proteinExistence type="evidence at transcript level"/>
<organism evidence="1">
    <name type="scientific">Mesocricetus auratus</name>
    <name type="common">Golden hamster</name>
    <dbReference type="NCBI Taxonomy" id="10036"/>
    <lineage>
        <taxon>Eukaryota</taxon>
        <taxon>Metazoa</taxon>
        <taxon>Chordata</taxon>
        <taxon>Craniata</taxon>
        <taxon>Vertebrata</taxon>
        <taxon>Euteleostomi</taxon>
        <taxon>Mammalia</taxon>
        <taxon>Eutheria</taxon>
        <taxon>Euarchontoglires</taxon>
        <taxon>Glires</taxon>
        <taxon>Rodentia</taxon>
        <taxon>Myomorpha</taxon>
        <taxon>Muroidea</taxon>
        <taxon>Cricetidae</taxon>
        <taxon>Cricetinae</taxon>
        <taxon>Mesocricetus</taxon>
    </lineage>
</organism>
<accession>Q6Q2U1</accession>
<gene>
    <name evidence="1" type="primary">Epn4</name>
</gene>
<reference evidence="1" key="1">
    <citation type="submission" date="2004-03" db="EMBL/GenBank/DDBJ databases">
        <authorList>
            <person name="Leff P."/>
            <person name="Matus M."/>
            <person name="Gonzaga R."/>
            <person name="Medina R."/>
            <person name="Calva J.C."/>
            <person name="Acevedo R."/>
            <person name="Martinez C."/>
            <person name="Cervantes R."/>
            <person name="Molina S.I."/>
            <person name="Retana I."/>
            <person name="Arias A."/>
            <person name="Salazar A."/>
            <person name="Arreola R."/>
            <person name="Perez A."/>
            <person name="Alagon A."/>
            <person name="Pavon L."/>
            <person name="Barbosa S."/>
            <person name="Kreek M.J."/>
            <person name="Anton B."/>
        </authorList>
    </citation>
    <scope>NUCLEOTIDE SEQUENCE</scope>
    <source>
        <strain evidence="1">Syrian golden</strain>
        <tissue evidence="1">Adrenal gland</tissue>
    </source>
</reference>